<dbReference type="PANTHER" id="PTHR30535">
    <property type="entry name" value="VITAMIN B12-BINDING PROTEIN"/>
    <property type="match status" value="1"/>
</dbReference>
<dbReference type="NCBIfam" id="NF038402">
    <property type="entry name" value="TroA_like"/>
    <property type="match status" value="1"/>
</dbReference>
<sequence length="294" mass="32514">MQRFLLLICGLTVLLTIHSHLYADVSAIDDTGKTVTLPKPATRIISMAPNLTEILFHIGAGPQIVGVVEFSDFPLEALELTQIGSSNQVNIEAILALRPDLVVSWESGNQKKDLATLEQLGLPTFRTEPRTLDDIASLMKRLGKLTGSPDRGDALSSSFLKSTAAIRDIYQRRKNIKVFYQIWSDPIYTLNGEHLISRLIEHCGGTNIFIELKTLAPVVSTESVIEKNPDVIIAGGYGGATPEWLDTWNRWSSIQAVKTNNLYTVDADKISRMGPRILEGMGELCRNIDHARSF</sequence>
<evidence type="ECO:0000313" key="3">
    <source>
        <dbReference type="EMBL" id="ADI22170.1"/>
    </source>
</evidence>
<reference evidence="3" key="1">
    <citation type="submission" date="2010-01" db="EMBL/GenBank/DDBJ databases">
        <title>Genome fragments of uncultured bacteria from the North Pacific subtropical Gyre.</title>
        <authorList>
            <person name="Pham V.D."/>
            <person name="Delong E.F."/>
        </authorList>
    </citation>
    <scope>NUCLEOTIDE SEQUENCE</scope>
</reference>
<proteinExistence type="predicted"/>
<name>E7C3Z6_9GAMM</name>
<dbReference type="Gene3D" id="3.40.50.1980">
    <property type="entry name" value="Nitrogenase molybdenum iron protein domain"/>
    <property type="match status" value="2"/>
</dbReference>
<protein>
    <submittedName>
        <fullName evidence="3">ABC-type Fe3+-hydroxamate transport system, periplasmic component</fullName>
    </submittedName>
</protein>
<dbReference type="AlphaFoldDB" id="E7C3Z6"/>
<dbReference type="InterPro" id="IPR054828">
    <property type="entry name" value="Vit_B12_bind_prot"/>
</dbReference>
<dbReference type="PANTHER" id="PTHR30535:SF34">
    <property type="entry name" value="MOLYBDATE-BINDING PROTEIN MOLA"/>
    <property type="match status" value="1"/>
</dbReference>
<accession>E7C3Z6</accession>
<dbReference type="InterPro" id="IPR050902">
    <property type="entry name" value="ABC_Transporter_SBP"/>
</dbReference>
<evidence type="ECO:0000259" key="2">
    <source>
        <dbReference type="PROSITE" id="PS50983"/>
    </source>
</evidence>
<dbReference type="GO" id="GO:0071281">
    <property type="term" value="P:cellular response to iron ion"/>
    <property type="evidence" value="ECO:0007669"/>
    <property type="project" value="TreeGrafter"/>
</dbReference>
<dbReference type="InterPro" id="IPR002491">
    <property type="entry name" value="ABC_transptr_periplasmic_BD"/>
</dbReference>
<feature type="domain" description="Fe/B12 periplasmic-binding" evidence="2">
    <location>
        <begin position="43"/>
        <end position="292"/>
    </location>
</feature>
<dbReference type="EMBL" id="GU567977">
    <property type="protein sequence ID" value="ADI22170.1"/>
    <property type="molecule type" value="Genomic_DNA"/>
</dbReference>
<dbReference type="Pfam" id="PF01497">
    <property type="entry name" value="Peripla_BP_2"/>
    <property type="match status" value="1"/>
</dbReference>
<organism evidence="3">
    <name type="scientific">uncultured gamma proteobacterium HF0200_24F15</name>
    <dbReference type="NCBI Taxonomy" id="723570"/>
    <lineage>
        <taxon>Bacteria</taxon>
        <taxon>Pseudomonadati</taxon>
        <taxon>Pseudomonadota</taxon>
        <taxon>Gammaproteobacteria</taxon>
        <taxon>environmental samples</taxon>
    </lineage>
</organism>
<dbReference type="SUPFAM" id="SSF53807">
    <property type="entry name" value="Helical backbone' metal receptor"/>
    <property type="match status" value="1"/>
</dbReference>
<dbReference type="CDD" id="cd01144">
    <property type="entry name" value="BtuF"/>
    <property type="match status" value="1"/>
</dbReference>
<dbReference type="PROSITE" id="PS50983">
    <property type="entry name" value="FE_B12_PBP"/>
    <property type="match status" value="1"/>
</dbReference>
<evidence type="ECO:0000256" key="1">
    <source>
        <dbReference type="ARBA" id="ARBA00022729"/>
    </source>
</evidence>
<keyword evidence="1" id="KW-0732">Signal</keyword>